<feature type="compositionally biased region" description="Polar residues" evidence="1">
    <location>
        <begin position="62"/>
        <end position="78"/>
    </location>
</feature>
<dbReference type="Proteomes" id="UP001329151">
    <property type="component" value="Chromosome"/>
</dbReference>
<name>A0AA86JD11_9BURK</name>
<organism evidence="2 3">
    <name type="scientific">Limnobacter thiooxidans</name>
    <dbReference type="NCBI Taxonomy" id="131080"/>
    <lineage>
        <taxon>Bacteria</taxon>
        <taxon>Pseudomonadati</taxon>
        <taxon>Pseudomonadota</taxon>
        <taxon>Betaproteobacteria</taxon>
        <taxon>Burkholderiales</taxon>
        <taxon>Burkholderiaceae</taxon>
        <taxon>Limnobacter</taxon>
    </lineage>
</organism>
<dbReference type="EMBL" id="AP028947">
    <property type="protein sequence ID" value="BET24531.1"/>
    <property type="molecule type" value="Genomic_DNA"/>
</dbReference>
<sequence>MKKLSYVVKRGGSVGTVLTPHLHEDNHFVVSLTRYEKDYQRVKREQDLVEWVRKGYSVRMSNQSVKSHRSPSLITPSSIEIREI</sequence>
<proteinExistence type="predicted"/>
<reference evidence="2 3" key="1">
    <citation type="submission" date="2023-10" db="EMBL/GenBank/DDBJ databases">
        <title>Complete Genome Sequence of Limnobacter thiooxidans CS-K2T, Isolated from freshwater lake sediments in Bavaria, Germany.</title>
        <authorList>
            <person name="Naruki M."/>
            <person name="Watanabe A."/>
            <person name="Warashina T."/>
            <person name="Morita T."/>
            <person name="Arakawa K."/>
        </authorList>
    </citation>
    <scope>NUCLEOTIDE SEQUENCE [LARGE SCALE GENOMIC DNA]</scope>
    <source>
        <strain evidence="2 3">CS-K2</strain>
    </source>
</reference>
<dbReference type="KEGG" id="lto:RGQ30_00320"/>
<accession>A0AA86JD11</accession>
<dbReference type="AlphaFoldDB" id="A0AA86JD11"/>
<feature type="region of interest" description="Disordered" evidence="1">
    <location>
        <begin position="62"/>
        <end position="84"/>
    </location>
</feature>
<evidence type="ECO:0000256" key="1">
    <source>
        <dbReference type="SAM" id="MobiDB-lite"/>
    </source>
</evidence>
<evidence type="ECO:0000313" key="3">
    <source>
        <dbReference type="Proteomes" id="UP001329151"/>
    </source>
</evidence>
<evidence type="ECO:0000313" key="2">
    <source>
        <dbReference type="EMBL" id="BET24531.1"/>
    </source>
</evidence>
<gene>
    <name evidence="2" type="ORF">RGQ30_00320</name>
</gene>
<protein>
    <submittedName>
        <fullName evidence="2">Uncharacterized protein</fullName>
    </submittedName>
</protein>
<keyword evidence="3" id="KW-1185">Reference proteome</keyword>